<evidence type="ECO:0000313" key="1">
    <source>
        <dbReference type="EMBL" id="CAG8813228.1"/>
    </source>
</evidence>
<organism evidence="1 2">
    <name type="scientific">Dentiscutata erythropus</name>
    <dbReference type="NCBI Taxonomy" id="1348616"/>
    <lineage>
        <taxon>Eukaryota</taxon>
        <taxon>Fungi</taxon>
        <taxon>Fungi incertae sedis</taxon>
        <taxon>Mucoromycota</taxon>
        <taxon>Glomeromycotina</taxon>
        <taxon>Glomeromycetes</taxon>
        <taxon>Diversisporales</taxon>
        <taxon>Gigasporaceae</taxon>
        <taxon>Dentiscutata</taxon>
    </lineage>
</organism>
<keyword evidence="2" id="KW-1185">Reference proteome</keyword>
<dbReference type="EMBL" id="CAJVPY010049850">
    <property type="protein sequence ID" value="CAG8813228.1"/>
    <property type="molecule type" value="Genomic_DNA"/>
</dbReference>
<protein>
    <submittedName>
        <fullName evidence="1">23052_t:CDS:1</fullName>
    </submittedName>
</protein>
<feature type="non-terminal residue" evidence="1">
    <location>
        <position position="251"/>
    </location>
</feature>
<accession>A0A9N9K6M6</accession>
<proteinExistence type="predicted"/>
<reference evidence="1" key="1">
    <citation type="submission" date="2021-06" db="EMBL/GenBank/DDBJ databases">
        <authorList>
            <person name="Kallberg Y."/>
            <person name="Tangrot J."/>
            <person name="Rosling A."/>
        </authorList>
    </citation>
    <scope>NUCLEOTIDE SEQUENCE</scope>
    <source>
        <strain evidence="1">MA453B</strain>
    </source>
</reference>
<name>A0A9N9K6M6_9GLOM</name>
<dbReference type="OrthoDB" id="2421517at2759"/>
<comment type="caution">
    <text evidence="1">The sequence shown here is derived from an EMBL/GenBank/DDBJ whole genome shotgun (WGS) entry which is preliminary data.</text>
</comment>
<feature type="non-terminal residue" evidence="1">
    <location>
        <position position="1"/>
    </location>
</feature>
<gene>
    <name evidence="1" type="ORF">DERYTH_LOCUS25762</name>
</gene>
<sequence>VQRLVAYLLLEKTIKFSFKQSQDRQHNDQLIIDQTESWDIPQKIIALEPCEASKFQYIIEWIMFDALSTENMEYKSNVRFKKTTIVSGIEFVQFIYYLESLVFQLFDKHIEYRPDILIYINNCVMNNQPLKEQFHTLLQKSYELQCYTNDENHLSGSSSLRENVKAMNANLKNFTKKNNYKTKSFIFKKDMLPEDSSLALAQLKIWAHGDGAKNVFEKAFTLSELKTLVQAFQTKPSELKEKKIGIRGFAI</sequence>
<dbReference type="Proteomes" id="UP000789405">
    <property type="component" value="Unassembled WGS sequence"/>
</dbReference>
<dbReference type="AlphaFoldDB" id="A0A9N9K6M6"/>
<evidence type="ECO:0000313" key="2">
    <source>
        <dbReference type="Proteomes" id="UP000789405"/>
    </source>
</evidence>